<feature type="compositionally biased region" description="Basic and acidic residues" evidence="1">
    <location>
        <begin position="16"/>
        <end position="27"/>
    </location>
</feature>
<evidence type="ECO:0000256" key="1">
    <source>
        <dbReference type="SAM" id="MobiDB-lite"/>
    </source>
</evidence>
<feature type="compositionally biased region" description="Polar residues" evidence="1">
    <location>
        <begin position="78"/>
        <end position="100"/>
    </location>
</feature>
<feature type="region of interest" description="Disordered" evidence="1">
    <location>
        <begin position="1"/>
        <end position="27"/>
    </location>
</feature>
<proteinExistence type="predicted"/>
<dbReference type="Proteomes" id="UP000504633">
    <property type="component" value="Unplaced"/>
</dbReference>
<protein>
    <submittedName>
        <fullName evidence="3">Uncharacterized protein LOC111598348</fullName>
    </submittedName>
</protein>
<dbReference type="AlphaFoldDB" id="A0A6J1LSI6"/>
<dbReference type="OrthoDB" id="7871400at2759"/>
<dbReference type="KEGG" id="dhe:111598348"/>
<evidence type="ECO:0000313" key="3">
    <source>
        <dbReference type="RefSeq" id="XP_023169322.1"/>
    </source>
</evidence>
<evidence type="ECO:0000313" key="2">
    <source>
        <dbReference type="Proteomes" id="UP000504633"/>
    </source>
</evidence>
<dbReference type="GeneID" id="111598348"/>
<reference evidence="3" key="1">
    <citation type="submission" date="2025-08" db="UniProtKB">
        <authorList>
            <consortium name="RefSeq"/>
        </authorList>
    </citation>
    <scope>IDENTIFICATION</scope>
    <source>
        <strain evidence="3">15085-1641.00</strain>
        <tissue evidence="3">Whole body</tissue>
    </source>
</reference>
<name>A0A6J1LSI6_DROHY</name>
<keyword evidence="2" id="KW-1185">Reference proteome</keyword>
<feature type="region of interest" description="Disordered" evidence="1">
    <location>
        <begin position="65"/>
        <end position="100"/>
    </location>
</feature>
<organism evidence="2 3">
    <name type="scientific">Drosophila hydei</name>
    <name type="common">Fruit fly</name>
    <dbReference type="NCBI Taxonomy" id="7224"/>
    <lineage>
        <taxon>Eukaryota</taxon>
        <taxon>Metazoa</taxon>
        <taxon>Ecdysozoa</taxon>
        <taxon>Arthropoda</taxon>
        <taxon>Hexapoda</taxon>
        <taxon>Insecta</taxon>
        <taxon>Pterygota</taxon>
        <taxon>Neoptera</taxon>
        <taxon>Endopterygota</taxon>
        <taxon>Diptera</taxon>
        <taxon>Brachycera</taxon>
        <taxon>Muscomorpha</taxon>
        <taxon>Ephydroidea</taxon>
        <taxon>Drosophilidae</taxon>
        <taxon>Drosophila</taxon>
    </lineage>
</organism>
<gene>
    <name evidence="3" type="primary">LOC111598348</name>
</gene>
<dbReference type="OMA" id="QAERKYY"/>
<dbReference type="RefSeq" id="XP_023169322.1">
    <property type="nucleotide sequence ID" value="XM_023313554.2"/>
</dbReference>
<accession>A0A6J1LSI6</accession>
<sequence>MSFFKNMLNGNVKRSPIPDEKTKEKEIDMPTTDIFEGGHKLTALENIGSSLTTLWSSCGLNVVSSSNDSLSSEPEQKNIPNTSNEIASANAEDTTLRSSY</sequence>